<organism evidence="1">
    <name type="scientific">Klebsiella pneumoniae</name>
    <dbReference type="NCBI Taxonomy" id="573"/>
    <lineage>
        <taxon>Bacteria</taxon>
        <taxon>Pseudomonadati</taxon>
        <taxon>Pseudomonadota</taxon>
        <taxon>Gammaproteobacteria</taxon>
        <taxon>Enterobacterales</taxon>
        <taxon>Enterobacteriaceae</taxon>
        <taxon>Klebsiella/Raoultella group</taxon>
        <taxon>Klebsiella</taxon>
        <taxon>Klebsiella pneumoniae complex</taxon>
    </lineage>
</organism>
<proteinExistence type="predicted"/>
<keyword evidence="1" id="KW-0614">Plasmid</keyword>
<evidence type="ECO:0000313" key="1">
    <source>
        <dbReference type="EMBL" id="AZZ87146.1"/>
    </source>
</evidence>
<accession>A0A3T0VB07</accession>
<dbReference type="AlphaFoldDB" id="A0A3T0VB07"/>
<dbReference type="EMBL" id="MK191024">
    <property type="protein sequence ID" value="AZZ87146.1"/>
    <property type="molecule type" value="Genomic_DNA"/>
</dbReference>
<sequence length="38" mass="4463">MCNRSHLDNYSKNNIKLLKINMLCGLQIIQNFSIFSTF</sequence>
<name>A0A3T0VB07_KLEPN</name>
<geneLocation type="plasmid" evidence="1">
    <name>p17-16-vir</name>
</geneLocation>
<protein>
    <submittedName>
        <fullName evidence="1">Uncharacterized protein</fullName>
    </submittedName>
</protein>
<geneLocation type="plasmid" evidence="2">
    <name>unnamed</name>
</geneLocation>
<reference evidence="1" key="1">
    <citation type="submission" date="2018-11" db="EMBL/GenBank/DDBJ databases">
        <authorList>
            <person name="Qin S."/>
            <person name="Cheng J."/>
        </authorList>
    </citation>
    <scope>NUCLEOTIDE SEQUENCE</scope>
    <source>
        <strain evidence="1">KP17-16</strain>
        <plasmid evidence="1">p17-16-vir</plasmid>
        <plasmid evidence="2">unnamed</plasmid>
    </source>
</reference>
<evidence type="ECO:0000313" key="2">
    <source>
        <dbReference type="EMBL" id="QAR16875.1"/>
    </source>
</evidence>
<dbReference type="EMBL" id="MK181633">
    <property type="protein sequence ID" value="QAR16875.1"/>
    <property type="molecule type" value="Genomic_DNA"/>
</dbReference>